<gene>
    <name evidence="20" type="ORF">X907_2591</name>
</gene>
<sequence length="833" mass="90092">MSANTPVGLHRALDAIWRAPKGIAALSAVNHTVVGRRFIITAFIYFAIGGLLAMLIRAQLARPENPFLGADAYNQIFTMHGTVMMFLFAIPLIEGVALYLLPKILGARDLAYPRLSAFGYWCYLFGGTIILVAMVMGVAPDSGWFMYTPLASATYTPGINADVWLLGVTFVEISAICAAVEIVVTILKVRTAGMALSRMPLMAWYLLVTAAMMLIAFPPLILGSVLLEIERAFNWPFFDAERGGAPLLWQHLFWLFGHPEVYIIFLPAAGAVSTLIPVFARTKIVGYAWIVAAIIALAFLSFGLWVHHMFTVGIPHLALAFFSAASMLVAVPTAVQVFAWIATLMRGRPQMTLPMLYLMGFFSVFILGGLTGVMLALVPFNWQAHDTHFVVAHLHYVLIGGFVFPMLAAAYYWLPLMTGRLPVFQVSKAAFWLIFLGFHGTFLIMHFTGLMGMPRRVFTYEGGLGWDLPNLISSIGGFVMTAGFALFVVDIVLQTRFGRRFRRNPWGGTGLDWAMPTPAPSYNFASLPLVTGRDPLEDNARLGADIAAGKGYLPGAPRGEMETLCVDMATGEPEHVLVLPKNDYTPFFMASGLAVFFVSFLFSAYWFSLVGVVLAAVFGWRWLWSLGAKSDPEPIDAGHGLSLPVHYVVSSVPTLLGLKYFLAANGAFFGSLVFGYLFLWTTAPDWPPPEFLGASPALVAAIAIGLTAASGFAFTARRANQAGRAGARLIHLAGSLIASLVALVALSALAVFEAPAPESHAYAAVTMAVIGYVMLHALLGILFAAYALARCRFGFVSAMRSADMRGAAIWQLYTAITGLGALALIILAPGGMG</sequence>
<dbReference type="PANTHER" id="PTHR10422:SF35">
    <property type="entry name" value="CYTOCHROME BO(3) UBIQUINOL OXIDASE SUBUNIT 1"/>
    <property type="match status" value="1"/>
</dbReference>
<dbReference type="GO" id="GO:0004129">
    <property type="term" value="F:cytochrome-c oxidase activity"/>
    <property type="evidence" value="ECO:0007669"/>
    <property type="project" value="UniProtKB-EC"/>
</dbReference>
<dbReference type="EC" id="7.1.1.9" evidence="4"/>
<dbReference type="InterPro" id="IPR013833">
    <property type="entry name" value="Cyt_c_oxidase_su3_a-hlx"/>
</dbReference>
<evidence type="ECO:0000256" key="2">
    <source>
        <dbReference type="ARBA" id="ARBA00004673"/>
    </source>
</evidence>
<evidence type="ECO:0000256" key="11">
    <source>
        <dbReference type="ARBA" id="ARBA00022967"/>
    </source>
</evidence>
<dbReference type="Pfam" id="PF00115">
    <property type="entry name" value="COX1"/>
    <property type="match status" value="1"/>
</dbReference>
<evidence type="ECO:0000256" key="15">
    <source>
        <dbReference type="ARBA" id="ARBA00023008"/>
    </source>
</evidence>
<evidence type="ECO:0000256" key="10">
    <source>
        <dbReference type="ARBA" id="ARBA00022723"/>
    </source>
</evidence>
<evidence type="ECO:0000256" key="5">
    <source>
        <dbReference type="ARBA" id="ARBA00022448"/>
    </source>
</evidence>
<evidence type="ECO:0000256" key="3">
    <source>
        <dbReference type="ARBA" id="ARBA00009578"/>
    </source>
</evidence>
<keyword evidence="14" id="KW-0408">Iron</keyword>
<feature type="domain" description="Cytochrome oxidase subunit I profile" evidence="19">
    <location>
        <begin position="11"/>
        <end position="531"/>
    </location>
</feature>
<dbReference type="GO" id="GO:0022904">
    <property type="term" value="P:respiratory electron transport chain"/>
    <property type="evidence" value="ECO:0007669"/>
    <property type="project" value="InterPro"/>
</dbReference>
<evidence type="ECO:0000256" key="12">
    <source>
        <dbReference type="ARBA" id="ARBA00022982"/>
    </source>
</evidence>
<keyword evidence="12 18" id="KW-0249">Electron transport</keyword>
<dbReference type="InterPro" id="IPR023616">
    <property type="entry name" value="Cyt_c_oxase-like_su1_dom"/>
</dbReference>
<protein>
    <recommendedName>
        <fullName evidence="4">cytochrome-c oxidase</fullName>
        <ecNumber evidence="4">7.1.1.9</ecNumber>
    </recommendedName>
</protein>
<evidence type="ECO:0000256" key="9">
    <source>
        <dbReference type="ARBA" id="ARBA00022692"/>
    </source>
</evidence>
<reference evidence="20 21" key="1">
    <citation type="submission" date="2016-12" db="EMBL/GenBank/DDBJ databases">
        <title>The genome of dimorphic prosthecate Glycocaulis alkaliphilus 6b-8t, isolated from crude oil dictates its adaptability in petroleum environments.</title>
        <authorList>
            <person name="Wu X.-L."/>
            <person name="Geng S."/>
        </authorList>
    </citation>
    <scope>NUCLEOTIDE SEQUENCE [LARGE SCALE GENOMIC DNA]</scope>
    <source>
        <strain evidence="20 21">6B-8</strain>
    </source>
</reference>
<keyword evidence="13" id="KW-1133">Transmembrane helix</keyword>
<dbReference type="PANTHER" id="PTHR10422">
    <property type="entry name" value="CYTOCHROME C OXIDASE SUBUNIT 1"/>
    <property type="match status" value="1"/>
</dbReference>
<dbReference type="GO" id="GO:0006119">
    <property type="term" value="P:oxidative phosphorylation"/>
    <property type="evidence" value="ECO:0007669"/>
    <property type="project" value="UniProtKB-UniPathway"/>
</dbReference>
<dbReference type="InterPro" id="IPR036927">
    <property type="entry name" value="Cyt_c_oxase-like_su1_sf"/>
</dbReference>
<dbReference type="InterPro" id="IPR000883">
    <property type="entry name" value="Cyt_C_Oxase_1"/>
</dbReference>
<dbReference type="KEGG" id="gak:X907_2591"/>
<dbReference type="GO" id="GO:0020037">
    <property type="term" value="F:heme binding"/>
    <property type="evidence" value="ECO:0007669"/>
    <property type="project" value="InterPro"/>
</dbReference>
<evidence type="ECO:0000256" key="1">
    <source>
        <dbReference type="ARBA" id="ARBA00004651"/>
    </source>
</evidence>
<dbReference type="PRINTS" id="PR01165">
    <property type="entry name" value="CYCOXIDASEI"/>
</dbReference>
<comment type="catalytic activity">
    <reaction evidence="17">
        <text>4 Fe(II)-[cytochrome c] + O2 + 8 H(+)(in) = 4 Fe(III)-[cytochrome c] + 2 H2O + 4 H(+)(out)</text>
        <dbReference type="Rhea" id="RHEA:11436"/>
        <dbReference type="Rhea" id="RHEA-COMP:10350"/>
        <dbReference type="Rhea" id="RHEA-COMP:14399"/>
        <dbReference type="ChEBI" id="CHEBI:15377"/>
        <dbReference type="ChEBI" id="CHEBI:15378"/>
        <dbReference type="ChEBI" id="CHEBI:15379"/>
        <dbReference type="ChEBI" id="CHEBI:29033"/>
        <dbReference type="ChEBI" id="CHEBI:29034"/>
        <dbReference type="EC" id="7.1.1.9"/>
    </reaction>
</comment>
<dbReference type="GO" id="GO:0015990">
    <property type="term" value="P:electron transport coupled proton transport"/>
    <property type="evidence" value="ECO:0007669"/>
    <property type="project" value="InterPro"/>
</dbReference>
<dbReference type="InterPro" id="IPR035973">
    <property type="entry name" value="Cyt_c_oxidase_su3-like_sf"/>
</dbReference>
<evidence type="ECO:0000256" key="17">
    <source>
        <dbReference type="ARBA" id="ARBA00047816"/>
    </source>
</evidence>
<comment type="subcellular location">
    <subcellularLocation>
        <location evidence="1">Cell membrane</location>
        <topology evidence="1">Multi-pass membrane protein</topology>
    </subcellularLocation>
</comment>
<evidence type="ECO:0000256" key="14">
    <source>
        <dbReference type="ARBA" id="ARBA00023004"/>
    </source>
</evidence>
<dbReference type="SUPFAM" id="SSF81452">
    <property type="entry name" value="Cytochrome c oxidase subunit III-like"/>
    <property type="match status" value="1"/>
</dbReference>
<evidence type="ECO:0000256" key="4">
    <source>
        <dbReference type="ARBA" id="ARBA00012949"/>
    </source>
</evidence>
<keyword evidence="5 18" id="KW-0813">Transport</keyword>
<dbReference type="EMBL" id="CP018911">
    <property type="protein sequence ID" value="AZU05102.1"/>
    <property type="molecule type" value="Genomic_DNA"/>
</dbReference>
<evidence type="ECO:0000256" key="8">
    <source>
        <dbReference type="ARBA" id="ARBA00022660"/>
    </source>
</evidence>
<proteinExistence type="inferred from homology"/>
<evidence type="ECO:0000313" key="20">
    <source>
        <dbReference type="EMBL" id="AZU05102.1"/>
    </source>
</evidence>
<comment type="similarity">
    <text evidence="3 18">Belongs to the heme-copper respiratory oxidase family.</text>
</comment>
<evidence type="ECO:0000256" key="16">
    <source>
        <dbReference type="ARBA" id="ARBA00023136"/>
    </source>
</evidence>
<evidence type="ECO:0000259" key="19">
    <source>
        <dbReference type="PROSITE" id="PS50855"/>
    </source>
</evidence>
<accession>A0A3T0ECR7</accession>
<keyword evidence="16" id="KW-0472">Membrane</keyword>
<dbReference type="Proteomes" id="UP000286954">
    <property type="component" value="Chromosome"/>
</dbReference>
<dbReference type="Gene3D" id="1.20.210.10">
    <property type="entry name" value="Cytochrome c oxidase-like, subunit I domain"/>
    <property type="match status" value="1"/>
</dbReference>
<dbReference type="Gene3D" id="1.20.120.80">
    <property type="entry name" value="Cytochrome c oxidase, subunit III, four-helix bundle"/>
    <property type="match status" value="1"/>
</dbReference>
<dbReference type="InterPro" id="IPR023615">
    <property type="entry name" value="Cyt_c_Oxase_su1_BS"/>
</dbReference>
<dbReference type="RefSeq" id="WP_127568604.1">
    <property type="nucleotide sequence ID" value="NZ_BMFB01000001.1"/>
</dbReference>
<name>A0A3T0ECR7_9PROT</name>
<dbReference type="PROSITE" id="PS00077">
    <property type="entry name" value="COX1_CUB"/>
    <property type="match status" value="1"/>
</dbReference>
<keyword evidence="7 18" id="KW-0349">Heme</keyword>
<dbReference type="AlphaFoldDB" id="A0A3T0ECR7"/>
<dbReference type="GO" id="GO:0046872">
    <property type="term" value="F:metal ion binding"/>
    <property type="evidence" value="ECO:0007669"/>
    <property type="project" value="UniProtKB-KW"/>
</dbReference>
<organism evidence="20 21">
    <name type="scientific">Glycocaulis alkaliphilus</name>
    <dbReference type="NCBI Taxonomy" id="1434191"/>
    <lineage>
        <taxon>Bacteria</taxon>
        <taxon>Pseudomonadati</taxon>
        <taxon>Pseudomonadota</taxon>
        <taxon>Alphaproteobacteria</taxon>
        <taxon>Maricaulales</taxon>
        <taxon>Maricaulaceae</taxon>
        <taxon>Glycocaulis</taxon>
    </lineage>
</organism>
<dbReference type="SUPFAM" id="SSF81442">
    <property type="entry name" value="Cytochrome c oxidase subunit I-like"/>
    <property type="match status" value="1"/>
</dbReference>
<evidence type="ECO:0000256" key="7">
    <source>
        <dbReference type="ARBA" id="ARBA00022617"/>
    </source>
</evidence>
<keyword evidence="15" id="KW-0186">Copper</keyword>
<dbReference type="GO" id="GO:0005886">
    <property type="term" value="C:plasma membrane"/>
    <property type="evidence" value="ECO:0007669"/>
    <property type="project" value="UniProtKB-SubCell"/>
</dbReference>
<dbReference type="InterPro" id="IPR014241">
    <property type="entry name" value="Cyt_c_oxidase_su1_bac"/>
</dbReference>
<keyword evidence="11" id="KW-1278">Translocase</keyword>
<dbReference type="PROSITE" id="PS50855">
    <property type="entry name" value="COX1"/>
    <property type="match status" value="1"/>
</dbReference>
<comment type="pathway">
    <text evidence="2">Energy metabolism; oxidative phosphorylation.</text>
</comment>
<keyword evidence="6" id="KW-1003">Cell membrane</keyword>
<keyword evidence="9 18" id="KW-0812">Transmembrane</keyword>
<keyword evidence="8 18" id="KW-0679">Respiratory chain</keyword>
<dbReference type="OrthoDB" id="9803294at2"/>
<evidence type="ECO:0000256" key="13">
    <source>
        <dbReference type="ARBA" id="ARBA00022989"/>
    </source>
</evidence>
<evidence type="ECO:0000313" key="21">
    <source>
        <dbReference type="Proteomes" id="UP000286954"/>
    </source>
</evidence>
<keyword evidence="21" id="KW-1185">Reference proteome</keyword>
<dbReference type="NCBIfam" id="TIGR02891">
    <property type="entry name" value="CtaD_CoxA"/>
    <property type="match status" value="1"/>
</dbReference>
<evidence type="ECO:0000256" key="6">
    <source>
        <dbReference type="ARBA" id="ARBA00022475"/>
    </source>
</evidence>
<dbReference type="UniPathway" id="UPA00705"/>
<evidence type="ECO:0000256" key="18">
    <source>
        <dbReference type="RuleBase" id="RU000370"/>
    </source>
</evidence>
<keyword evidence="10" id="KW-0479">Metal-binding</keyword>